<name>A0ABV1F8X3_9FIRM</name>
<dbReference type="PANTHER" id="PTHR40083:SF1">
    <property type="entry name" value="UPF0122 PROTEIN YLXM"/>
    <property type="match status" value="1"/>
</dbReference>
<dbReference type="NCBIfam" id="NF045758">
    <property type="entry name" value="YlxM"/>
    <property type="match status" value="1"/>
</dbReference>
<organism evidence="4 5">
    <name type="scientific">Ruminococcoides intestinale</name>
    <dbReference type="NCBI Taxonomy" id="3133162"/>
    <lineage>
        <taxon>Bacteria</taxon>
        <taxon>Bacillati</taxon>
        <taxon>Bacillota</taxon>
        <taxon>Clostridia</taxon>
        <taxon>Eubacteriales</taxon>
        <taxon>Oscillospiraceae</taxon>
        <taxon>Ruminococcoides</taxon>
    </lineage>
</organism>
<comment type="function">
    <text evidence="2 3">Might take part in the signal recognition particle (SRP) pathway. This is inferred from the conservation of its genetic proximity to ftsY/ffh. May be a regulatory protein.</text>
</comment>
<evidence type="ECO:0000313" key="4">
    <source>
        <dbReference type="EMBL" id="MEQ2469751.1"/>
    </source>
</evidence>
<accession>A0ABV1F8X3</accession>
<evidence type="ECO:0000313" key="5">
    <source>
        <dbReference type="Proteomes" id="UP001490816"/>
    </source>
</evidence>
<sequence length="116" mass="13178">MEKNIEVSLLFDFYGELLKPSGKKAIDLYYNEDLSLAEIADETGITRQGVRDSIKRSEQQLFEFEEKLGLFKQFSKLEQGLDEISALALEIKELSQDTQITELADVIIEKSGSLKD</sequence>
<proteinExistence type="inferred from homology"/>
<dbReference type="InterPro" id="IPR036388">
    <property type="entry name" value="WH-like_DNA-bd_sf"/>
</dbReference>
<gene>
    <name evidence="4" type="primary">ylxM</name>
    <name evidence="4" type="ORF">WMO39_05295</name>
</gene>
<dbReference type="HAMAP" id="MF_00245">
    <property type="entry name" value="UPF0122"/>
    <property type="match status" value="1"/>
</dbReference>
<dbReference type="InterPro" id="IPR054831">
    <property type="entry name" value="UPF0122_fam_protein"/>
</dbReference>
<dbReference type="GO" id="GO:0003677">
    <property type="term" value="F:DNA binding"/>
    <property type="evidence" value="ECO:0007669"/>
    <property type="project" value="UniProtKB-KW"/>
</dbReference>
<reference evidence="4 5" key="1">
    <citation type="submission" date="2024-03" db="EMBL/GenBank/DDBJ databases">
        <title>Human intestinal bacterial collection.</title>
        <authorList>
            <person name="Pauvert C."/>
            <person name="Hitch T.C.A."/>
            <person name="Clavel T."/>
        </authorList>
    </citation>
    <scope>NUCLEOTIDE SEQUENCE [LARGE SCALE GENOMIC DNA]</scope>
    <source>
        <strain evidence="4 5">CLA-JM-H38</strain>
    </source>
</reference>
<dbReference type="SUPFAM" id="SSF88659">
    <property type="entry name" value="Sigma3 and sigma4 domains of RNA polymerase sigma factors"/>
    <property type="match status" value="1"/>
</dbReference>
<comment type="similarity">
    <text evidence="1 3">Belongs to the UPF0122 family.</text>
</comment>
<dbReference type="InterPro" id="IPR007394">
    <property type="entry name" value="UPF0122"/>
</dbReference>
<comment type="caution">
    <text evidence="4">The sequence shown here is derived from an EMBL/GenBank/DDBJ whole genome shotgun (WGS) entry which is preliminary data.</text>
</comment>
<dbReference type="Gene3D" id="1.10.10.10">
    <property type="entry name" value="Winged helix-like DNA-binding domain superfamily/Winged helix DNA-binding domain"/>
    <property type="match status" value="1"/>
</dbReference>
<keyword evidence="4" id="KW-0238">DNA-binding</keyword>
<dbReference type="EMBL" id="JBBMEZ010000011">
    <property type="protein sequence ID" value="MEQ2469751.1"/>
    <property type="molecule type" value="Genomic_DNA"/>
</dbReference>
<evidence type="ECO:0000256" key="2">
    <source>
        <dbReference type="ARBA" id="ARBA00024764"/>
    </source>
</evidence>
<keyword evidence="5" id="KW-1185">Reference proteome</keyword>
<dbReference type="Pfam" id="PF04297">
    <property type="entry name" value="UPF0122"/>
    <property type="match status" value="1"/>
</dbReference>
<dbReference type="InterPro" id="IPR013324">
    <property type="entry name" value="RNA_pol_sigma_r3/r4-like"/>
</dbReference>
<evidence type="ECO:0000256" key="3">
    <source>
        <dbReference type="HAMAP-Rule" id="MF_00245"/>
    </source>
</evidence>
<protein>
    <recommendedName>
        <fullName evidence="3">UPF0122 protein WMO39_05295</fullName>
    </recommendedName>
</protein>
<dbReference type="Proteomes" id="UP001490816">
    <property type="component" value="Unassembled WGS sequence"/>
</dbReference>
<dbReference type="RefSeq" id="WP_367286014.1">
    <property type="nucleotide sequence ID" value="NZ_JBBMEZ010000011.1"/>
</dbReference>
<evidence type="ECO:0000256" key="1">
    <source>
        <dbReference type="ARBA" id="ARBA00008720"/>
    </source>
</evidence>
<dbReference type="PANTHER" id="PTHR40083">
    <property type="entry name" value="UPF0122 PROTEIN CBO2450/CLC_2298"/>
    <property type="match status" value="1"/>
</dbReference>